<dbReference type="Proteomes" id="UP000283855">
    <property type="component" value="Unassembled WGS sequence"/>
</dbReference>
<sequence length="306" mass="34048">MKYLALFLAAGLCACSGNGKTGKTEETMQQTTADVPSRKAYEGFEWERVTGAGLSFWAQHNPDIRVMADPSLPGAVVVRNGDTAPRKVIQVFELKNRSIEDVLPLLQKEEGWDASQSCQFKEVKSGREGVKRYQLVPAGSYAAEVDKQMKEEPVPSTCSGWGVGNSGMRYFEVQDSHPDRAVFVEIGQDAPLFDESSICLTAMDAVSDSTQVLYNLSGEIRIGHEVRSFRPENSDKEYWLVDKTGTLTEIYDRKTGGQKNGKPLQMMLKLEYNGKWDDGFAADYDGVYFVREVLDGQKNPEGLKKD</sequence>
<protein>
    <recommendedName>
        <fullName evidence="3">Lipoprotein</fullName>
    </recommendedName>
</protein>
<reference evidence="1 2" key="1">
    <citation type="submission" date="2018-08" db="EMBL/GenBank/DDBJ databases">
        <title>A genome reference for cultivated species of the human gut microbiota.</title>
        <authorList>
            <person name="Zou Y."/>
            <person name="Xue W."/>
            <person name="Luo G."/>
        </authorList>
    </citation>
    <scope>NUCLEOTIDE SEQUENCE [LARGE SCALE GENOMIC DNA]</scope>
    <source>
        <strain evidence="1 2">AM42-38</strain>
    </source>
</reference>
<evidence type="ECO:0000313" key="1">
    <source>
        <dbReference type="EMBL" id="RHA76449.1"/>
    </source>
</evidence>
<organism evidence="1 2">
    <name type="scientific">Phocaeicola coprophilus</name>
    <dbReference type="NCBI Taxonomy" id="387090"/>
    <lineage>
        <taxon>Bacteria</taxon>
        <taxon>Pseudomonadati</taxon>
        <taxon>Bacteroidota</taxon>
        <taxon>Bacteroidia</taxon>
        <taxon>Bacteroidales</taxon>
        <taxon>Bacteroidaceae</taxon>
        <taxon>Phocaeicola</taxon>
    </lineage>
</organism>
<comment type="caution">
    <text evidence="1">The sequence shown here is derived from an EMBL/GenBank/DDBJ whole genome shotgun (WGS) entry which is preliminary data.</text>
</comment>
<accession>A0A413T136</accession>
<evidence type="ECO:0000313" key="2">
    <source>
        <dbReference type="Proteomes" id="UP000283855"/>
    </source>
</evidence>
<dbReference type="AlphaFoldDB" id="A0A413T136"/>
<dbReference type="RefSeq" id="WP_118400230.1">
    <property type="nucleotide sequence ID" value="NZ_CABJGD010000010.1"/>
</dbReference>
<name>A0A413T136_9BACT</name>
<dbReference type="EMBL" id="QSFT01000010">
    <property type="protein sequence ID" value="RHA76449.1"/>
    <property type="molecule type" value="Genomic_DNA"/>
</dbReference>
<dbReference type="PROSITE" id="PS51257">
    <property type="entry name" value="PROKAR_LIPOPROTEIN"/>
    <property type="match status" value="1"/>
</dbReference>
<evidence type="ECO:0008006" key="3">
    <source>
        <dbReference type="Google" id="ProtNLM"/>
    </source>
</evidence>
<gene>
    <name evidence="1" type="ORF">DW921_06200</name>
</gene>
<proteinExistence type="predicted"/>